<keyword evidence="7 11" id="KW-0479">Metal-binding</keyword>
<feature type="binding site" evidence="14">
    <location>
        <position position="55"/>
    </location>
    <ligand>
        <name>Zn(2+)</name>
        <dbReference type="ChEBI" id="CHEBI:29105"/>
        <note>catalytic</note>
    </ligand>
</feature>
<gene>
    <name evidence="16" type="ORF">SAMN06265364_10389</name>
</gene>
<dbReference type="GO" id="GO:0046872">
    <property type="term" value="F:metal ion binding"/>
    <property type="evidence" value="ECO:0007669"/>
    <property type="project" value="UniProtKB-KW"/>
</dbReference>
<evidence type="ECO:0000256" key="11">
    <source>
        <dbReference type="PIRNR" id="PIRNR006769"/>
    </source>
</evidence>
<protein>
    <recommendedName>
        <fullName evidence="11">Riboflavin biosynthesis protein RibD</fullName>
    </recommendedName>
    <domain>
        <recommendedName>
            <fullName evidence="11">Diaminohydroxyphosphoribosylaminopyrimidine deaminase</fullName>
            <shortName evidence="11">DRAP deaminase</shortName>
            <ecNumber evidence="11">3.5.4.26</ecNumber>
        </recommendedName>
        <alternativeName>
            <fullName evidence="11">Riboflavin-specific deaminase</fullName>
        </alternativeName>
    </domain>
    <domain>
        <recommendedName>
            <fullName evidence="11">5-amino-6-(5-phosphoribosylamino)uracil reductase</fullName>
            <ecNumber evidence="11">1.1.1.193</ecNumber>
        </recommendedName>
        <alternativeName>
            <fullName evidence="11">HTP reductase</fullName>
        </alternativeName>
    </domain>
</protein>
<evidence type="ECO:0000256" key="7">
    <source>
        <dbReference type="ARBA" id="ARBA00022723"/>
    </source>
</evidence>
<comment type="catalytic activity">
    <reaction evidence="11">
        <text>5-amino-6-(5-phospho-D-ribitylamino)uracil + NADP(+) = 5-amino-6-(5-phospho-D-ribosylamino)uracil + NADPH + H(+)</text>
        <dbReference type="Rhea" id="RHEA:17845"/>
        <dbReference type="ChEBI" id="CHEBI:15378"/>
        <dbReference type="ChEBI" id="CHEBI:57783"/>
        <dbReference type="ChEBI" id="CHEBI:58349"/>
        <dbReference type="ChEBI" id="CHEBI:58421"/>
        <dbReference type="ChEBI" id="CHEBI:58453"/>
        <dbReference type="EC" id="1.1.1.193"/>
    </reaction>
</comment>
<dbReference type="EMBL" id="FZNZ01000003">
    <property type="protein sequence ID" value="SNR66034.1"/>
    <property type="molecule type" value="Genomic_DNA"/>
</dbReference>
<feature type="binding site" evidence="14">
    <location>
        <position position="84"/>
    </location>
    <ligand>
        <name>Zn(2+)</name>
        <dbReference type="ChEBI" id="CHEBI:29105"/>
        <note>catalytic</note>
    </ligand>
</feature>
<keyword evidence="6 11" id="KW-0686">Riboflavin biosynthesis</keyword>
<feature type="binding site" evidence="13">
    <location>
        <position position="322"/>
    </location>
    <ligand>
        <name>substrate</name>
    </ligand>
</feature>
<comment type="caution">
    <text evidence="16">The sequence shown here is derived from an EMBL/GenBank/DDBJ whole genome shotgun (WGS) entry which is preliminary data.</text>
</comment>
<comment type="similarity">
    <text evidence="4 11">In the N-terminal section; belongs to the cytidine and deoxycytidylate deaminase family.</text>
</comment>
<dbReference type="SUPFAM" id="SSF53927">
    <property type="entry name" value="Cytidine deaminase-like"/>
    <property type="match status" value="1"/>
</dbReference>
<feature type="binding site" evidence="13">
    <location>
        <position position="279"/>
    </location>
    <ligand>
        <name>substrate</name>
    </ligand>
</feature>
<dbReference type="NCBIfam" id="TIGR00326">
    <property type="entry name" value="eubact_ribD"/>
    <property type="match status" value="1"/>
</dbReference>
<evidence type="ECO:0000256" key="13">
    <source>
        <dbReference type="PIRSR" id="PIRSR006769-2"/>
    </source>
</evidence>
<dbReference type="GO" id="GO:0008835">
    <property type="term" value="F:diaminohydroxyphosphoribosylaminopyrimidine deaminase activity"/>
    <property type="evidence" value="ECO:0007669"/>
    <property type="project" value="UniProtKB-EC"/>
</dbReference>
<dbReference type="Proteomes" id="UP000198427">
    <property type="component" value="Unassembled WGS sequence"/>
</dbReference>
<evidence type="ECO:0000313" key="16">
    <source>
        <dbReference type="EMBL" id="SNR66034.1"/>
    </source>
</evidence>
<dbReference type="GO" id="GO:0009231">
    <property type="term" value="P:riboflavin biosynthetic process"/>
    <property type="evidence" value="ECO:0007669"/>
    <property type="project" value="UniProtKB-UniPathway"/>
</dbReference>
<comment type="cofactor">
    <cofactor evidence="11 14">
        <name>Zn(2+)</name>
        <dbReference type="ChEBI" id="CHEBI:29105"/>
    </cofactor>
    <text evidence="11 14">Binds 1 zinc ion.</text>
</comment>
<feature type="region of interest" description="Disordered" evidence="15">
    <location>
        <begin position="178"/>
        <end position="204"/>
    </location>
</feature>
<comment type="function">
    <text evidence="1 11">Converts 2,5-diamino-6-(ribosylamino)-4(3h)-pyrimidinone 5'-phosphate into 5-amino-6-(ribosylamino)-2,4(1h,3h)-pyrimidinedione 5'-phosphate.</text>
</comment>
<feature type="binding site" evidence="13">
    <location>
        <position position="276"/>
    </location>
    <ligand>
        <name>substrate</name>
    </ligand>
</feature>
<proteinExistence type="inferred from homology"/>
<keyword evidence="17" id="KW-1185">Reference proteome</keyword>
<dbReference type="EC" id="1.1.1.193" evidence="11"/>
<evidence type="ECO:0000256" key="8">
    <source>
        <dbReference type="ARBA" id="ARBA00022801"/>
    </source>
</evidence>
<feature type="binding site" evidence="13">
    <location>
        <position position="163"/>
    </location>
    <ligand>
        <name>NADP(+)</name>
        <dbReference type="ChEBI" id="CHEBI:58349"/>
    </ligand>
</feature>
<sequence>MKQEDIDEKYMRRCLQLARNGQLLAKPNPMVGAVIVSKEGKIIGEGYHVRCGEGHAEVNAFASVKNEDEALLHEATVYVSLEPCSHYGKTPPCVDLIISKGVRRVVCGCIDPFAEVHGRGVEKLRKAGIEVTVGVLEKECLELNKRFITYNTHHRPYVILKWAEAKCREENALSCTPTDTPLNTTTIPSSSPNTHGEESNHQYSANNARVINGSKEGENTCKEKSPVACIGNLPGKDYQPLIISTPFTKMLVHKMRAENDAILVGKTTEELEHSQLTVREWSGPNPEKIVLTSRPTRANEFATPADVLSHLYAEKKQSLIVEGGAKTLQSFLNAGLWDEIRIEEATFTVGKGVEAPKLPKNLCVAKIEKYVNTIITYERE</sequence>
<keyword evidence="8 11" id="KW-0378">Hydrolase</keyword>
<dbReference type="Pfam" id="PF01872">
    <property type="entry name" value="RibD_C"/>
    <property type="match status" value="1"/>
</dbReference>
<keyword evidence="11" id="KW-0560">Oxidoreductase</keyword>
<dbReference type="EC" id="3.5.4.26" evidence="11"/>
<evidence type="ECO:0000256" key="2">
    <source>
        <dbReference type="ARBA" id="ARBA00004882"/>
    </source>
</evidence>
<dbReference type="FunFam" id="3.40.140.10:FF:000025">
    <property type="entry name" value="Riboflavin biosynthesis protein RibD"/>
    <property type="match status" value="1"/>
</dbReference>
<organism evidence="16 17">
    <name type="scientific">Prevotella jejuni</name>
    <dbReference type="NCBI Taxonomy" id="1177574"/>
    <lineage>
        <taxon>Bacteria</taxon>
        <taxon>Pseudomonadati</taxon>
        <taxon>Bacteroidota</taxon>
        <taxon>Bacteroidia</taxon>
        <taxon>Bacteroidales</taxon>
        <taxon>Prevotellaceae</taxon>
        <taxon>Prevotella</taxon>
    </lineage>
</organism>
<accession>A0A2K9H967</accession>
<dbReference type="RefSeq" id="WP_089365437.1">
    <property type="nucleotide sequence ID" value="NZ_CP023863.1"/>
</dbReference>
<dbReference type="Gene3D" id="3.40.430.10">
    <property type="entry name" value="Dihydrofolate Reductase, subunit A"/>
    <property type="match status" value="2"/>
</dbReference>
<dbReference type="CDD" id="cd01284">
    <property type="entry name" value="Riboflavin_deaminase-reductase"/>
    <property type="match status" value="1"/>
</dbReference>
<dbReference type="InterPro" id="IPR002734">
    <property type="entry name" value="RibDG_C"/>
</dbReference>
<dbReference type="InterPro" id="IPR004794">
    <property type="entry name" value="Eubact_RibD"/>
</dbReference>
<evidence type="ECO:0000256" key="14">
    <source>
        <dbReference type="PIRSR" id="PIRSR006769-3"/>
    </source>
</evidence>
<dbReference type="InterPro" id="IPR016193">
    <property type="entry name" value="Cytidine_deaminase-like"/>
</dbReference>
<keyword evidence="11 13" id="KW-0521">NADP</keyword>
<evidence type="ECO:0000256" key="4">
    <source>
        <dbReference type="ARBA" id="ARBA00005259"/>
    </source>
</evidence>
<dbReference type="PIRSF" id="PIRSF006769">
    <property type="entry name" value="RibD"/>
    <property type="match status" value="1"/>
</dbReference>
<evidence type="ECO:0000256" key="1">
    <source>
        <dbReference type="ARBA" id="ARBA00002151"/>
    </source>
</evidence>
<comment type="catalytic activity">
    <reaction evidence="11">
        <text>2,5-diamino-6-hydroxy-4-(5-phosphoribosylamino)-pyrimidine + H2O + H(+) = 5-amino-6-(5-phospho-D-ribosylamino)uracil + NH4(+)</text>
        <dbReference type="Rhea" id="RHEA:21868"/>
        <dbReference type="ChEBI" id="CHEBI:15377"/>
        <dbReference type="ChEBI" id="CHEBI:15378"/>
        <dbReference type="ChEBI" id="CHEBI:28938"/>
        <dbReference type="ChEBI" id="CHEBI:58453"/>
        <dbReference type="ChEBI" id="CHEBI:58614"/>
        <dbReference type="EC" id="3.5.4.26"/>
    </reaction>
</comment>
<evidence type="ECO:0000256" key="3">
    <source>
        <dbReference type="ARBA" id="ARBA00004910"/>
    </source>
</evidence>
<dbReference type="Pfam" id="PF00383">
    <property type="entry name" value="dCMP_cyt_deam_1"/>
    <property type="match status" value="1"/>
</dbReference>
<dbReference type="PROSITE" id="PS51747">
    <property type="entry name" value="CYT_DCMP_DEAMINASES_2"/>
    <property type="match status" value="1"/>
</dbReference>
<reference evidence="16 17" key="1">
    <citation type="submission" date="2017-06" db="EMBL/GenBank/DDBJ databases">
        <authorList>
            <person name="Varghese N."/>
            <person name="Submissions S."/>
        </authorList>
    </citation>
    <scope>NUCLEOTIDE SEQUENCE [LARGE SCALE GENOMIC DNA]</scope>
    <source>
        <strain evidence="16 17">DSM 26989</strain>
    </source>
</reference>
<evidence type="ECO:0000256" key="10">
    <source>
        <dbReference type="ARBA" id="ARBA00023268"/>
    </source>
</evidence>
<dbReference type="Gene3D" id="3.40.140.10">
    <property type="entry name" value="Cytidine Deaminase, domain 2"/>
    <property type="match status" value="1"/>
</dbReference>
<keyword evidence="10" id="KW-0511">Multifunctional enzyme</keyword>
<dbReference type="PANTHER" id="PTHR11079">
    <property type="entry name" value="CYTOSINE DEAMINASE FAMILY MEMBER"/>
    <property type="match status" value="1"/>
</dbReference>
<evidence type="ECO:0000256" key="9">
    <source>
        <dbReference type="ARBA" id="ARBA00022833"/>
    </source>
</evidence>
<feature type="compositionally biased region" description="Low complexity" evidence="15">
    <location>
        <begin position="178"/>
        <end position="194"/>
    </location>
</feature>
<comment type="pathway">
    <text evidence="3 11">Cofactor biosynthesis; riboflavin biosynthesis; 5-amino-6-(D-ribitylamino)uracil from GTP: step 3/4.</text>
</comment>
<evidence type="ECO:0000256" key="5">
    <source>
        <dbReference type="ARBA" id="ARBA00007417"/>
    </source>
</evidence>
<feature type="binding site" evidence="14">
    <location>
        <position position="93"/>
    </location>
    <ligand>
        <name>Zn(2+)</name>
        <dbReference type="ChEBI" id="CHEBI:29105"/>
        <note>catalytic</note>
    </ligand>
</feature>
<feature type="binding site" evidence="13">
    <location>
        <position position="256"/>
    </location>
    <ligand>
        <name>substrate</name>
    </ligand>
</feature>
<feature type="binding site" evidence="13">
    <location>
        <position position="268"/>
    </location>
    <ligand>
        <name>NADP(+)</name>
        <dbReference type="ChEBI" id="CHEBI:58349"/>
    </ligand>
</feature>
<feature type="binding site" evidence="13">
    <location>
        <begin position="324"/>
        <end position="330"/>
    </location>
    <ligand>
        <name>NADP(+)</name>
        <dbReference type="ChEBI" id="CHEBI:58349"/>
    </ligand>
</feature>
<dbReference type="AlphaFoldDB" id="A0A2K9H967"/>
<evidence type="ECO:0000256" key="15">
    <source>
        <dbReference type="SAM" id="MobiDB-lite"/>
    </source>
</evidence>
<evidence type="ECO:0000256" key="6">
    <source>
        <dbReference type="ARBA" id="ARBA00022619"/>
    </source>
</evidence>
<keyword evidence="9 11" id="KW-0862">Zinc</keyword>
<evidence type="ECO:0000313" key="17">
    <source>
        <dbReference type="Proteomes" id="UP000198427"/>
    </source>
</evidence>
<dbReference type="OrthoDB" id="9800865at2"/>
<feature type="binding site" evidence="13">
    <location>
        <position position="293"/>
    </location>
    <ligand>
        <name>NADP(+)</name>
        <dbReference type="ChEBI" id="CHEBI:58349"/>
    </ligand>
</feature>
<dbReference type="KEGG" id="pje:CRM71_07510"/>
<dbReference type="InterPro" id="IPR024072">
    <property type="entry name" value="DHFR-like_dom_sf"/>
</dbReference>
<feature type="active site" description="Proton donor" evidence="12">
    <location>
        <position position="57"/>
    </location>
</feature>
<dbReference type="InterPro" id="IPR002125">
    <property type="entry name" value="CMP_dCMP_dom"/>
</dbReference>
<dbReference type="GeneID" id="94029253"/>
<comment type="similarity">
    <text evidence="5 11">In the C-terminal section; belongs to the HTP reductase family.</text>
</comment>
<name>A0A2K9H967_9BACT</name>
<dbReference type="GO" id="GO:0008703">
    <property type="term" value="F:5-amino-6-(5-phosphoribosylamino)uracil reductase activity"/>
    <property type="evidence" value="ECO:0007669"/>
    <property type="project" value="UniProtKB-EC"/>
</dbReference>
<dbReference type="PANTHER" id="PTHR11079:SF162">
    <property type="entry name" value="RIBOFLAVIN BIOSYNTHESIS PROTEIN PYRD, CHLOROPLASTIC"/>
    <property type="match status" value="1"/>
</dbReference>
<dbReference type="SUPFAM" id="SSF53597">
    <property type="entry name" value="Dihydrofolate reductase-like"/>
    <property type="match status" value="1"/>
</dbReference>
<comment type="pathway">
    <text evidence="2 11">Cofactor biosynthesis; riboflavin biosynthesis; 5-amino-6-(D-ribitylamino)uracil from GTP: step 2/4.</text>
</comment>
<evidence type="ECO:0000256" key="12">
    <source>
        <dbReference type="PIRSR" id="PIRSR006769-1"/>
    </source>
</evidence>